<accession>A0ABR1T9D7</accession>
<proteinExistence type="predicted"/>
<organism evidence="1 2">
    <name type="scientific">Apiospora phragmitis</name>
    <dbReference type="NCBI Taxonomy" id="2905665"/>
    <lineage>
        <taxon>Eukaryota</taxon>
        <taxon>Fungi</taxon>
        <taxon>Dikarya</taxon>
        <taxon>Ascomycota</taxon>
        <taxon>Pezizomycotina</taxon>
        <taxon>Sordariomycetes</taxon>
        <taxon>Xylariomycetidae</taxon>
        <taxon>Amphisphaeriales</taxon>
        <taxon>Apiosporaceae</taxon>
        <taxon>Apiospora</taxon>
    </lineage>
</organism>
<comment type="caution">
    <text evidence="1">The sequence shown here is derived from an EMBL/GenBank/DDBJ whole genome shotgun (WGS) entry which is preliminary data.</text>
</comment>
<gene>
    <name evidence="1" type="ORF">PG994_012922</name>
</gene>
<dbReference type="GeneID" id="92097394"/>
<sequence>MSGTRRQSDKQTASGILTYEKKLYEDLHSFYAEGSEDASDDWEKRWDWMLARAHLNCGMAHGSREAGILIQQARLKHGYRLNYSDLEEYVFGKGWSLDETIAHLKQPFGRRGLKVIHEEEELATASTTATPAHASATKKIRSLLPVPSKPTTKLGRTLRAITEEEDEGYVSHQGRGPEVVGITFQTGRHDLPEMYDRLAANLDVGTEAQKLSVTALVIERSTTLPMPVCIAQDWQKEATVVLRVLVRLIDQKLEGIQAAEPETPGLESLVSFQRRTRKG</sequence>
<protein>
    <submittedName>
        <fullName evidence="1">Uncharacterized protein</fullName>
    </submittedName>
</protein>
<dbReference type="Proteomes" id="UP001480595">
    <property type="component" value="Unassembled WGS sequence"/>
</dbReference>
<evidence type="ECO:0000313" key="1">
    <source>
        <dbReference type="EMBL" id="KAK8042439.1"/>
    </source>
</evidence>
<name>A0ABR1T9D7_9PEZI</name>
<keyword evidence="2" id="KW-1185">Reference proteome</keyword>
<dbReference type="RefSeq" id="XP_066709292.1">
    <property type="nucleotide sequence ID" value="XM_066864331.1"/>
</dbReference>
<reference evidence="1 2" key="1">
    <citation type="submission" date="2023-01" db="EMBL/GenBank/DDBJ databases">
        <title>Analysis of 21 Apiospora genomes using comparative genomics revels a genus with tremendous synthesis potential of carbohydrate active enzymes and secondary metabolites.</title>
        <authorList>
            <person name="Sorensen T."/>
        </authorList>
    </citation>
    <scope>NUCLEOTIDE SEQUENCE [LARGE SCALE GENOMIC DNA]</scope>
    <source>
        <strain evidence="1 2">CBS 135458</strain>
    </source>
</reference>
<dbReference type="EMBL" id="JAQQWL010000013">
    <property type="protein sequence ID" value="KAK8042439.1"/>
    <property type="molecule type" value="Genomic_DNA"/>
</dbReference>
<evidence type="ECO:0000313" key="2">
    <source>
        <dbReference type="Proteomes" id="UP001480595"/>
    </source>
</evidence>